<evidence type="ECO:0000259" key="7">
    <source>
        <dbReference type="Pfam" id="PF01432"/>
    </source>
</evidence>
<dbReference type="GO" id="GO:0006508">
    <property type="term" value="P:proteolysis"/>
    <property type="evidence" value="ECO:0007669"/>
    <property type="project" value="UniProtKB-KW"/>
</dbReference>
<keyword evidence="10" id="KW-1185">Reference proteome</keyword>
<dbReference type="Pfam" id="PF01432">
    <property type="entry name" value="Peptidase_M3"/>
    <property type="match status" value="1"/>
</dbReference>
<gene>
    <name evidence="9" type="primary">pepF1</name>
    <name evidence="9" type="ORF">HG66A1_48100</name>
</gene>
<dbReference type="InterPro" id="IPR011977">
    <property type="entry name" value="Pept_M3B_clade3"/>
</dbReference>
<evidence type="ECO:0000256" key="6">
    <source>
        <dbReference type="RuleBase" id="RU003435"/>
    </source>
</evidence>
<dbReference type="InterPro" id="IPR034006">
    <property type="entry name" value="M3B_PepF_2"/>
</dbReference>
<keyword evidence="1 6" id="KW-0645">Protease</keyword>
<organism evidence="9 10">
    <name type="scientific">Gimesia chilikensis</name>
    <dbReference type="NCBI Taxonomy" id="2605989"/>
    <lineage>
        <taxon>Bacteria</taxon>
        <taxon>Pseudomonadati</taxon>
        <taxon>Planctomycetota</taxon>
        <taxon>Planctomycetia</taxon>
        <taxon>Planctomycetales</taxon>
        <taxon>Planctomycetaceae</taxon>
        <taxon>Gimesia</taxon>
    </lineage>
</organism>
<feature type="domain" description="Oligopeptidase F N-terminal" evidence="8">
    <location>
        <begin position="120"/>
        <end position="185"/>
    </location>
</feature>
<dbReference type="EMBL" id="CP036266">
    <property type="protein sequence ID" value="QDT22998.1"/>
    <property type="molecule type" value="Genomic_DNA"/>
</dbReference>
<keyword evidence="3 6" id="KW-0378">Hydrolase</keyword>
<evidence type="ECO:0000256" key="2">
    <source>
        <dbReference type="ARBA" id="ARBA00022723"/>
    </source>
</evidence>
<dbReference type="GO" id="GO:0004222">
    <property type="term" value="F:metalloendopeptidase activity"/>
    <property type="evidence" value="ECO:0007669"/>
    <property type="project" value="InterPro"/>
</dbReference>
<keyword evidence="4 6" id="KW-0862">Zinc</keyword>
<proteinExistence type="inferred from homology"/>
<dbReference type="InterPro" id="IPR001567">
    <property type="entry name" value="Pept_M3A_M3B_dom"/>
</dbReference>
<dbReference type="NCBIfam" id="TIGR02290">
    <property type="entry name" value="M3_fam_3"/>
    <property type="match status" value="1"/>
</dbReference>
<keyword evidence="5 6" id="KW-0482">Metalloprotease</keyword>
<dbReference type="CDD" id="cd09607">
    <property type="entry name" value="M3B_PepF"/>
    <property type="match status" value="1"/>
</dbReference>
<accession>A0A517PUG4</accession>
<dbReference type="Gene3D" id="1.10.1370.20">
    <property type="entry name" value="Oligoendopeptidase f, C-terminal domain"/>
    <property type="match status" value="1"/>
</dbReference>
<dbReference type="Pfam" id="PF08439">
    <property type="entry name" value="Peptidase_M3_N"/>
    <property type="match status" value="1"/>
</dbReference>
<dbReference type="EC" id="3.4.24.-" evidence="9"/>
<comment type="cofactor">
    <cofactor evidence="6">
        <name>Zn(2+)</name>
        <dbReference type="ChEBI" id="CHEBI:29105"/>
    </cofactor>
    <text evidence="6">Binds 1 zinc ion.</text>
</comment>
<evidence type="ECO:0000313" key="9">
    <source>
        <dbReference type="EMBL" id="QDT22998.1"/>
    </source>
</evidence>
<dbReference type="Gene3D" id="1.20.140.70">
    <property type="entry name" value="Oligopeptidase f, N-terminal domain"/>
    <property type="match status" value="1"/>
</dbReference>
<protein>
    <submittedName>
        <fullName evidence="9">Oligoendopeptidase F, plasmid</fullName>
        <ecNumber evidence="9">3.4.24.-</ecNumber>
    </submittedName>
</protein>
<evidence type="ECO:0000256" key="1">
    <source>
        <dbReference type="ARBA" id="ARBA00022670"/>
    </source>
</evidence>
<dbReference type="GO" id="GO:0004181">
    <property type="term" value="F:metallocarboxypeptidase activity"/>
    <property type="evidence" value="ECO:0007669"/>
    <property type="project" value="InterPro"/>
</dbReference>
<dbReference type="AlphaFoldDB" id="A0A517PUG4"/>
<dbReference type="SUPFAM" id="SSF55486">
    <property type="entry name" value="Metalloproteases ('zincins'), catalytic domain"/>
    <property type="match status" value="1"/>
</dbReference>
<feature type="domain" description="Peptidase M3A/M3B catalytic" evidence="7">
    <location>
        <begin position="205"/>
        <end position="589"/>
    </location>
</feature>
<evidence type="ECO:0000256" key="5">
    <source>
        <dbReference type="ARBA" id="ARBA00023049"/>
    </source>
</evidence>
<dbReference type="PANTHER" id="PTHR34217:SF1">
    <property type="entry name" value="CARBOXYPEPTIDASE 1"/>
    <property type="match status" value="1"/>
</dbReference>
<evidence type="ECO:0000259" key="8">
    <source>
        <dbReference type="Pfam" id="PF08439"/>
    </source>
</evidence>
<reference evidence="9 10" key="1">
    <citation type="submission" date="2019-02" db="EMBL/GenBank/DDBJ databases">
        <title>Deep-cultivation of Planctomycetes and their phenomic and genomic characterization uncovers novel biology.</title>
        <authorList>
            <person name="Wiegand S."/>
            <person name="Jogler M."/>
            <person name="Boedeker C."/>
            <person name="Pinto D."/>
            <person name="Vollmers J."/>
            <person name="Rivas-Marin E."/>
            <person name="Kohn T."/>
            <person name="Peeters S.H."/>
            <person name="Heuer A."/>
            <person name="Rast P."/>
            <person name="Oberbeckmann S."/>
            <person name="Bunk B."/>
            <person name="Jeske O."/>
            <person name="Meyerdierks A."/>
            <person name="Storesund J.E."/>
            <person name="Kallscheuer N."/>
            <person name="Luecker S."/>
            <person name="Lage O.M."/>
            <person name="Pohl T."/>
            <person name="Merkel B.J."/>
            <person name="Hornburger P."/>
            <person name="Mueller R.-W."/>
            <person name="Bruemmer F."/>
            <person name="Labrenz M."/>
            <person name="Spormann A.M."/>
            <person name="Op den Camp H."/>
            <person name="Overmann J."/>
            <person name="Amann R."/>
            <person name="Jetten M.S.M."/>
            <person name="Mascher T."/>
            <person name="Medema M.H."/>
            <person name="Devos D.P."/>
            <person name="Kaster A.-K."/>
            <person name="Ovreas L."/>
            <person name="Rohde M."/>
            <person name="Galperin M.Y."/>
            <person name="Jogler C."/>
        </authorList>
    </citation>
    <scope>NUCLEOTIDE SEQUENCE [LARGE SCALE GENOMIC DNA]</scope>
    <source>
        <strain evidence="9 10">HG66A1</strain>
    </source>
</reference>
<dbReference type="InterPro" id="IPR042088">
    <property type="entry name" value="OligoPept_F_C"/>
</dbReference>
<dbReference type="InterPro" id="IPR001333">
    <property type="entry name" value="Peptidase_M32_Taq"/>
</dbReference>
<evidence type="ECO:0000256" key="4">
    <source>
        <dbReference type="ARBA" id="ARBA00022833"/>
    </source>
</evidence>
<dbReference type="InterPro" id="IPR013647">
    <property type="entry name" value="OligopepF_N_dom"/>
</dbReference>
<dbReference type="GO" id="GO:0046872">
    <property type="term" value="F:metal ion binding"/>
    <property type="evidence" value="ECO:0007669"/>
    <property type="project" value="UniProtKB-UniRule"/>
</dbReference>
<keyword evidence="2 6" id="KW-0479">Metal-binding</keyword>
<evidence type="ECO:0000313" key="10">
    <source>
        <dbReference type="Proteomes" id="UP000320421"/>
    </source>
</evidence>
<dbReference type="RefSeq" id="WP_145189747.1">
    <property type="nucleotide sequence ID" value="NZ_CP036266.1"/>
</dbReference>
<evidence type="ECO:0000256" key="3">
    <source>
        <dbReference type="ARBA" id="ARBA00022801"/>
    </source>
</evidence>
<name>A0A517PUG4_9PLAN</name>
<comment type="similarity">
    <text evidence="6">Belongs to the peptidase M3 family.</text>
</comment>
<dbReference type="PANTHER" id="PTHR34217">
    <property type="entry name" value="METAL-DEPENDENT CARBOXYPEPTIDASE"/>
    <property type="match status" value="1"/>
</dbReference>
<dbReference type="Proteomes" id="UP000320421">
    <property type="component" value="Chromosome"/>
</dbReference>
<sequence>MTDTASYPLTWELDSLYPNPAQPEFTAILQDCKSALEALVERVAQLADAGNPEQDAALWADFLTDYQAATAELSGLFAFLECCCAEDAHNKQYQVLMGRLASIRPLRENIETQLQLTLRELSAETIQQFCEQEPRLQEIRFFLEESKRGATLRLPKEQEILASELAVDGLHAWGRLYDRLSGDLKIQLMEKGELVERSPGQVQFDSPQRSIRENNFYAANKAWDTIADSCADALNHLSGTRLTLYKRLPVTDHLDAPLIYNRMQRSTLDTMWSVISERKQKLVRFLEKKAELLGLPRLCWYDLNAPLPLAGAESAELTYDRACELTVNSFAEFSSDLRDFAERSLRERWIEAENRAGKRQGGFCTTLPLKKQSRIFMTFTNSADSMSTLAHELGHAYHSYVLKDAPFVLSDYPMNLAETASTFAEAVLGEQRLKAAKTRDEELQILDGMLGDSVAFMMNIHTRFLFEDRFHQERASGELTPERFSELMFAAQQEAYMNALDDSGWNPSFWISKLHFYISELPFYNFPYTFGYLLSLGIYALADTFEDQSEFADKYRELLIATGCQLTEDAVAGTFGYDLSQAEFWNKSIDIIDRRVDRFLELADQAD</sequence>
<dbReference type="OrthoDB" id="9762795at2"/>